<gene>
    <name evidence="1" type="ORF">J1792_00390</name>
</gene>
<evidence type="ECO:0000313" key="1">
    <source>
        <dbReference type="EMBL" id="MBO0651311.1"/>
    </source>
</evidence>
<dbReference type="Proteomes" id="UP000664781">
    <property type="component" value="Unassembled WGS sequence"/>
</dbReference>
<dbReference type="AlphaFoldDB" id="A0A939JJT1"/>
<comment type="caution">
    <text evidence="1">The sequence shown here is derived from an EMBL/GenBank/DDBJ whole genome shotgun (WGS) entry which is preliminary data.</text>
</comment>
<protein>
    <submittedName>
        <fullName evidence="1">Uncharacterized protein</fullName>
    </submittedName>
</protein>
<proteinExistence type="predicted"/>
<sequence length="166" mass="18245">MASFHDRKAVGDAHELRVAQELTVRGWDVAAWGQAILTDVVSRALRGTDSSLRWTPDLIAAQEKRVVLVDCKGRMKSRDTGRHSVQRDAVMAHLQLTAWTRLPVIYVFDDLGVLTPMDILLSGRHGPHSPIGSGTAYYFIPAERSTPFDEVFGTARPAAPPLETVG</sequence>
<accession>A0A939JJT1</accession>
<keyword evidence="2" id="KW-1185">Reference proteome</keyword>
<organism evidence="1 2">
    <name type="scientific">Streptomyces triculaminicus</name>
    <dbReference type="NCBI Taxonomy" id="2816232"/>
    <lineage>
        <taxon>Bacteria</taxon>
        <taxon>Bacillati</taxon>
        <taxon>Actinomycetota</taxon>
        <taxon>Actinomycetes</taxon>
        <taxon>Kitasatosporales</taxon>
        <taxon>Streptomycetaceae</taxon>
        <taxon>Streptomyces</taxon>
    </lineage>
</organism>
<name>A0A939JJT1_9ACTN</name>
<evidence type="ECO:0000313" key="2">
    <source>
        <dbReference type="Proteomes" id="UP000664781"/>
    </source>
</evidence>
<reference evidence="1" key="1">
    <citation type="submission" date="2021-03" db="EMBL/GenBank/DDBJ databases">
        <title>Streptomyces strains.</title>
        <authorList>
            <person name="Lund M.B."/>
            <person name="Toerring T."/>
        </authorList>
    </citation>
    <scope>NUCLEOTIDE SEQUENCE</scope>
    <source>
        <strain evidence="1">JCM 4242</strain>
    </source>
</reference>
<dbReference type="RefSeq" id="WP_086566904.1">
    <property type="nucleotide sequence ID" value="NZ_JAFMOF010000001.1"/>
</dbReference>
<dbReference type="EMBL" id="JAFMOF010000001">
    <property type="protein sequence ID" value="MBO0651311.1"/>
    <property type="molecule type" value="Genomic_DNA"/>
</dbReference>